<evidence type="ECO:0000259" key="1">
    <source>
        <dbReference type="Pfam" id="PF12392"/>
    </source>
</evidence>
<evidence type="ECO:0000313" key="2">
    <source>
        <dbReference type="EMBL" id="CRL43025.1"/>
    </source>
</evidence>
<keyword evidence="4" id="KW-1185">Reference proteome</keyword>
<keyword evidence="3" id="KW-0378">Hydrolase</keyword>
<dbReference type="InterPro" id="IPR051454">
    <property type="entry name" value="RNA/ubiquinone_mod_enzymes"/>
</dbReference>
<dbReference type="Proteomes" id="UP000095453">
    <property type="component" value="Unassembled WGS sequence"/>
</dbReference>
<sequence>MKKNQLELLAPAGSYDIFRAVLNAGADAVYVGGGQFGARAYANNFSEEELLRAIDEAHIHGKQLYLTVNTLLKEEELEAQLYDYLRPYYEQGLDAVIVQDMGAFQFIREYFPKMDIHTSTQMTICNRYGAEMMKELGATRVVTAREMSFAEIKDIADHVDIEIESFVHGALCYCYSGQCLLSSMLGGRSGNRGRCAQPCRLPYEVYDAKRKKIACEPFVLSPKDLCTIEDIPKLAESGIFSFKIEGRMKQAEYAAGVVSVYRRYMDRYFEYGAKDYHVSKEDMQKLYDFGNRSGFTKGYYEKHNGKDMITFQKPNHAKGNEALQEKVREDFCRGEIKEKINGNLILSQDSSAILDVTMGDLRYTACGDVVQPALKQPLSMEKVRENMEKTGNTPFEFENLTIAMRDAIFLPMKSLNQLRRDALEGLEKLCVEQFRREVEQVDYAGMKAQESTAGTPEKYLSALTEQRCQLQPLLENELVSDIYLNQACYRRKDLWEELKADIAKIHAAGKKAYYVFPSVFRKNTSDFYLGSLKKLNGCSVDGVVVKSLDAAWFVHRYLPQMPMILDQGLYTYNHRAQEILREFCPIRMTAPYELNRGELKKRDNADSEVVLYGYLPLMTSAQCVHANTGKCDTTSVVTYLKDRYGKFFPVKNNCMECYNTIYNTTPLMLFGYGKELQKADFSNFRLNFTVESEEEVRQILAIYETVFYEGRKNLADVYQGEYTNGHYKRGVE</sequence>
<dbReference type="PANTHER" id="PTHR30217">
    <property type="entry name" value="PEPTIDASE U32 FAMILY"/>
    <property type="match status" value="1"/>
</dbReference>
<dbReference type="STRING" id="360807.ERS852392_02120"/>
<evidence type="ECO:0000313" key="5">
    <source>
        <dbReference type="Proteomes" id="UP000095453"/>
    </source>
</evidence>
<reference evidence="2" key="1">
    <citation type="submission" date="2015-05" db="EMBL/GenBank/DDBJ databases">
        <authorList>
            <person name="Wang D.B."/>
            <person name="Wang M."/>
        </authorList>
    </citation>
    <scope>NUCLEOTIDE SEQUENCE [LARGE SCALE GENOMIC DNA]</scope>
    <source>
        <strain evidence="2">L1-83</strain>
    </source>
</reference>
<dbReference type="EC" id="3.4.-.-" evidence="3"/>
<dbReference type="PANTHER" id="PTHR30217:SF10">
    <property type="entry name" value="23S RRNA 5-HYDROXYCYTIDINE C2501 SYNTHASE"/>
    <property type="match status" value="1"/>
</dbReference>
<dbReference type="AlphaFoldDB" id="A0A0M6WZK5"/>
<dbReference type="EMBL" id="CVRS01000117">
    <property type="protein sequence ID" value="CRL43025.1"/>
    <property type="molecule type" value="Genomic_DNA"/>
</dbReference>
<name>A0A0M6WZK5_9FIRM</name>
<dbReference type="GO" id="GO:0008233">
    <property type="term" value="F:peptidase activity"/>
    <property type="evidence" value="ECO:0007669"/>
    <property type="project" value="UniProtKB-KW"/>
</dbReference>
<accession>A0A0M6WZK5</accession>
<dbReference type="PROSITE" id="PS01276">
    <property type="entry name" value="PEPTIDASE_U32"/>
    <property type="match status" value="1"/>
</dbReference>
<dbReference type="GO" id="GO:0006508">
    <property type="term" value="P:proteolysis"/>
    <property type="evidence" value="ECO:0007669"/>
    <property type="project" value="UniProtKB-KW"/>
</dbReference>
<dbReference type="Pfam" id="PF01136">
    <property type="entry name" value="Peptidase_U32"/>
    <property type="match status" value="2"/>
</dbReference>
<feature type="domain" description="Peptidase U32 collagenase" evidence="1">
    <location>
        <begin position="322"/>
        <end position="429"/>
    </location>
</feature>
<evidence type="ECO:0000313" key="3">
    <source>
        <dbReference type="EMBL" id="CUM72538.1"/>
    </source>
</evidence>
<reference evidence="4" key="2">
    <citation type="submission" date="2015-05" db="EMBL/GenBank/DDBJ databases">
        <authorList>
            <consortium name="Pathogen Informatics"/>
        </authorList>
    </citation>
    <scope>NUCLEOTIDE SEQUENCE [LARGE SCALE GENOMIC DNA]</scope>
    <source>
        <strain evidence="3 5">2789STDY5608887</strain>
        <strain evidence="4">L1-83</strain>
    </source>
</reference>
<dbReference type="Pfam" id="PF12392">
    <property type="entry name" value="DUF3656"/>
    <property type="match status" value="1"/>
</dbReference>
<evidence type="ECO:0000313" key="4">
    <source>
        <dbReference type="Proteomes" id="UP000049828"/>
    </source>
</evidence>
<dbReference type="InterPro" id="IPR001539">
    <property type="entry name" value="Peptidase_U32"/>
</dbReference>
<keyword evidence="3" id="KW-0645">Protease</keyword>
<organism evidence="2 4">
    <name type="scientific">Roseburia inulinivorans</name>
    <dbReference type="NCBI Taxonomy" id="360807"/>
    <lineage>
        <taxon>Bacteria</taxon>
        <taxon>Bacillati</taxon>
        <taxon>Bacillota</taxon>
        <taxon>Clostridia</taxon>
        <taxon>Lachnospirales</taxon>
        <taxon>Lachnospiraceae</taxon>
        <taxon>Roseburia</taxon>
    </lineage>
</organism>
<dbReference type="OrthoDB" id="9807498at2"/>
<dbReference type="RefSeq" id="WP_055040451.1">
    <property type="nucleotide sequence ID" value="NZ_CATWND010000002.1"/>
</dbReference>
<dbReference type="InterPro" id="IPR020988">
    <property type="entry name" value="Pept_U32_collagenase"/>
</dbReference>
<dbReference type="EMBL" id="CYXX01000001">
    <property type="protein sequence ID" value="CUM72538.1"/>
    <property type="molecule type" value="Genomic_DNA"/>
</dbReference>
<protein>
    <submittedName>
        <fullName evidence="2">Peptidase, U32 family protein</fullName>
    </submittedName>
    <submittedName>
        <fullName evidence="3">Uncharacterized protease yhbU</fullName>
        <ecNumber evidence="3">3.4.-.-</ecNumber>
    </submittedName>
</protein>
<gene>
    <name evidence="3" type="primary">yhbU_1</name>
    <name evidence="3" type="ORF">ERS852444_00194</name>
    <name evidence="2" type="ORF">RIL183_07841</name>
</gene>
<proteinExistence type="predicted"/>
<dbReference type="Proteomes" id="UP000049828">
    <property type="component" value="Unassembled WGS sequence"/>
</dbReference>